<protein>
    <submittedName>
        <fullName evidence="1">Uncharacterized protein</fullName>
    </submittedName>
</protein>
<evidence type="ECO:0000313" key="1">
    <source>
        <dbReference type="EMBL" id="MCA9377290.1"/>
    </source>
</evidence>
<comment type="caution">
    <text evidence="1">The sequence shown here is derived from an EMBL/GenBank/DDBJ whole genome shotgun (WGS) entry which is preliminary data.</text>
</comment>
<accession>A0A955I1H2</accession>
<feature type="non-terminal residue" evidence="1">
    <location>
        <position position="1"/>
    </location>
</feature>
<dbReference type="Proteomes" id="UP000741282">
    <property type="component" value="Unassembled WGS sequence"/>
</dbReference>
<organism evidence="1 2">
    <name type="scientific">Candidatus Dojkabacteria bacterium</name>
    <dbReference type="NCBI Taxonomy" id="2099670"/>
    <lineage>
        <taxon>Bacteria</taxon>
        <taxon>Candidatus Dojkabacteria</taxon>
    </lineage>
</organism>
<name>A0A955I1H2_9BACT</name>
<evidence type="ECO:0000313" key="2">
    <source>
        <dbReference type="Proteomes" id="UP000741282"/>
    </source>
</evidence>
<proteinExistence type="predicted"/>
<dbReference type="AlphaFoldDB" id="A0A955I1H2"/>
<gene>
    <name evidence="1" type="ORF">KC685_05240</name>
</gene>
<reference evidence="1" key="1">
    <citation type="submission" date="2020-04" db="EMBL/GenBank/DDBJ databases">
        <authorList>
            <person name="Zhang T."/>
        </authorList>
    </citation>
    <scope>NUCLEOTIDE SEQUENCE</scope>
    <source>
        <strain evidence="1">HKST-UBA17</strain>
    </source>
</reference>
<reference evidence="1" key="2">
    <citation type="journal article" date="2021" name="Microbiome">
        <title>Successional dynamics and alternative stable states in a saline activated sludge microbial community over 9 years.</title>
        <authorList>
            <person name="Wang Y."/>
            <person name="Ye J."/>
            <person name="Ju F."/>
            <person name="Liu L."/>
            <person name="Boyd J.A."/>
            <person name="Deng Y."/>
            <person name="Parks D.H."/>
            <person name="Jiang X."/>
            <person name="Yin X."/>
            <person name="Woodcroft B.J."/>
            <person name="Tyson G.W."/>
            <person name="Hugenholtz P."/>
            <person name="Polz M.F."/>
            <person name="Zhang T."/>
        </authorList>
    </citation>
    <scope>NUCLEOTIDE SEQUENCE</scope>
    <source>
        <strain evidence="1">HKST-UBA17</strain>
    </source>
</reference>
<dbReference type="EMBL" id="JAGQLN010000055">
    <property type="protein sequence ID" value="MCA9377290.1"/>
    <property type="molecule type" value="Genomic_DNA"/>
</dbReference>
<sequence>EEWYDDISDDQGWICFINTLDHVWEEMRATQLQHYVNFGREFNDINWRPYKPKALFKAIDQLVHGEMRRYLRG</sequence>